<comment type="caution">
    <text evidence="4">The sequence shown here is derived from an EMBL/GenBank/DDBJ whole genome shotgun (WGS) entry which is preliminary data.</text>
</comment>
<dbReference type="PANTHER" id="PTHR46429">
    <property type="entry name" value="23S RRNA (GUANOSINE-2'-O-)-METHYLTRANSFERASE RLMB"/>
    <property type="match status" value="1"/>
</dbReference>
<sequence>MKNRKLKNSELDRKSIEGFKEAKKTPIIVVLDNIRSLNNIGSVFRTADAFLIEKIFLCGITATPPHKDIQKTALGATDTVIWEHHEKTEDVIKSLQENGVKILSIEQAEDAMMLQDFTPQKDTTYAIVFGNEVKGVQQSIVSMSDQVIEIPQYGSKHSLNISVSAGVVMWDLFAKMS</sequence>
<dbReference type="GO" id="GO:0032259">
    <property type="term" value="P:methylation"/>
    <property type="evidence" value="ECO:0007669"/>
    <property type="project" value="UniProtKB-KW"/>
</dbReference>
<reference evidence="5" key="1">
    <citation type="submission" date="2023-07" db="EMBL/GenBank/DDBJ databases">
        <title>Isolating and identifying novel microbial strains from the Mariana Trench.</title>
        <authorList>
            <person name="Fu H."/>
        </authorList>
    </citation>
    <scope>NUCLEOTIDE SEQUENCE [LARGE SCALE GENOMIC DNA]</scope>
    <source>
        <strain evidence="5">T-y2</strain>
    </source>
</reference>
<dbReference type="InterPro" id="IPR029026">
    <property type="entry name" value="tRNA_m1G_MTases_N"/>
</dbReference>
<dbReference type="Pfam" id="PF00588">
    <property type="entry name" value="SpoU_methylase"/>
    <property type="match status" value="1"/>
</dbReference>
<name>A0ABU2KG45_9FLAO</name>
<dbReference type="Proteomes" id="UP001182991">
    <property type="component" value="Unassembled WGS sequence"/>
</dbReference>
<protein>
    <submittedName>
        <fullName evidence="4">RNA methyltransferase</fullName>
    </submittedName>
</protein>
<dbReference type="InterPro" id="IPR001537">
    <property type="entry name" value="SpoU_MeTrfase"/>
</dbReference>
<proteinExistence type="predicted"/>
<evidence type="ECO:0000256" key="1">
    <source>
        <dbReference type="ARBA" id="ARBA00022603"/>
    </source>
</evidence>
<dbReference type="InterPro" id="IPR004441">
    <property type="entry name" value="rRNA_MeTrfase_TrmH"/>
</dbReference>
<dbReference type="InterPro" id="IPR029028">
    <property type="entry name" value="Alpha/beta_knot_MTases"/>
</dbReference>
<feature type="domain" description="tRNA/rRNA methyltransferase SpoU type" evidence="3">
    <location>
        <begin position="27"/>
        <end position="170"/>
    </location>
</feature>
<dbReference type="EMBL" id="JAVRBG010000002">
    <property type="protein sequence ID" value="MDT0293688.1"/>
    <property type="molecule type" value="Genomic_DNA"/>
</dbReference>
<organism evidence="4 5">
    <name type="scientific">Mesonia ostreae</name>
    <dbReference type="NCBI Taxonomy" id="861110"/>
    <lineage>
        <taxon>Bacteria</taxon>
        <taxon>Pseudomonadati</taxon>
        <taxon>Bacteroidota</taxon>
        <taxon>Flavobacteriia</taxon>
        <taxon>Flavobacteriales</taxon>
        <taxon>Flavobacteriaceae</taxon>
        <taxon>Mesonia</taxon>
    </lineage>
</organism>
<evidence type="ECO:0000313" key="5">
    <source>
        <dbReference type="Proteomes" id="UP001182991"/>
    </source>
</evidence>
<dbReference type="CDD" id="cd18097">
    <property type="entry name" value="SpoU-like"/>
    <property type="match status" value="1"/>
</dbReference>
<keyword evidence="1 4" id="KW-0489">Methyltransferase</keyword>
<evidence type="ECO:0000313" key="4">
    <source>
        <dbReference type="EMBL" id="MDT0293688.1"/>
    </source>
</evidence>
<gene>
    <name evidence="4" type="ORF">RLT85_03490</name>
</gene>
<evidence type="ECO:0000259" key="3">
    <source>
        <dbReference type="Pfam" id="PF00588"/>
    </source>
</evidence>
<evidence type="ECO:0000256" key="2">
    <source>
        <dbReference type="ARBA" id="ARBA00022679"/>
    </source>
</evidence>
<keyword evidence="5" id="KW-1185">Reference proteome</keyword>
<keyword evidence="2" id="KW-0808">Transferase</keyword>
<dbReference type="SUPFAM" id="SSF75217">
    <property type="entry name" value="alpha/beta knot"/>
    <property type="match status" value="1"/>
</dbReference>
<dbReference type="GO" id="GO:0008168">
    <property type="term" value="F:methyltransferase activity"/>
    <property type="evidence" value="ECO:0007669"/>
    <property type="project" value="UniProtKB-KW"/>
</dbReference>
<dbReference type="PANTHER" id="PTHR46429:SF1">
    <property type="entry name" value="23S RRNA (GUANOSINE-2'-O-)-METHYLTRANSFERASE RLMB"/>
    <property type="match status" value="1"/>
</dbReference>
<dbReference type="RefSeq" id="WP_311400656.1">
    <property type="nucleotide sequence ID" value="NZ_JAVRBG010000002.1"/>
</dbReference>
<accession>A0ABU2KG45</accession>
<dbReference type="Gene3D" id="3.40.1280.10">
    <property type="match status" value="1"/>
</dbReference>